<dbReference type="Proteomes" id="UP000230214">
    <property type="component" value="Unassembled WGS sequence"/>
</dbReference>
<evidence type="ECO:0000313" key="3">
    <source>
        <dbReference type="Proteomes" id="UP000230214"/>
    </source>
</evidence>
<organism evidence="2 3">
    <name type="scientific">candidate division WWE3 bacterium CG10_big_fil_rev_8_21_14_0_10_32_10</name>
    <dbReference type="NCBI Taxonomy" id="1975090"/>
    <lineage>
        <taxon>Bacteria</taxon>
        <taxon>Katanobacteria</taxon>
    </lineage>
</organism>
<feature type="transmembrane region" description="Helical" evidence="1">
    <location>
        <begin position="7"/>
        <end position="25"/>
    </location>
</feature>
<dbReference type="AlphaFoldDB" id="A0A2H0RBB4"/>
<keyword evidence="1" id="KW-1133">Transmembrane helix</keyword>
<gene>
    <name evidence="2" type="ORF">COV24_01030</name>
</gene>
<keyword evidence="1" id="KW-0472">Membrane</keyword>
<evidence type="ECO:0000256" key="1">
    <source>
        <dbReference type="SAM" id="Phobius"/>
    </source>
</evidence>
<reference evidence="2 3" key="1">
    <citation type="submission" date="2017-09" db="EMBL/GenBank/DDBJ databases">
        <title>Depth-based differentiation of microbial function through sediment-hosted aquifers and enrichment of novel symbionts in the deep terrestrial subsurface.</title>
        <authorList>
            <person name="Probst A.J."/>
            <person name="Ladd B."/>
            <person name="Jarett J.K."/>
            <person name="Geller-Mcgrath D.E."/>
            <person name="Sieber C.M."/>
            <person name="Emerson J.B."/>
            <person name="Anantharaman K."/>
            <person name="Thomas B.C."/>
            <person name="Malmstrom R."/>
            <person name="Stieglmeier M."/>
            <person name="Klingl A."/>
            <person name="Woyke T."/>
            <person name="Ryan C.M."/>
            <person name="Banfield J.F."/>
        </authorList>
    </citation>
    <scope>NUCLEOTIDE SEQUENCE [LARGE SCALE GENOMIC DNA]</scope>
    <source>
        <strain evidence="2">CG10_big_fil_rev_8_21_14_0_10_32_10</strain>
    </source>
</reference>
<keyword evidence="1" id="KW-0812">Transmembrane</keyword>
<accession>A0A2H0RBB4</accession>
<comment type="caution">
    <text evidence="2">The sequence shown here is derived from an EMBL/GenBank/DDBJ whole genome shotgun (WGS) entry which is preliminary data.</text>
</comment>
<dbReference type="EMBL" id="PCXU01000011">
    <property type="protein sequence ID" value="PIR43808.1"/>
    <property type="molecule type" value="Genomic_DNA"/>
</dbReference>
<name>A0A2H0RBB4_UNCKA</name>
<sequence>MKKNVKNAISIQTLFVSILSLIYFLSSNTNLAHYDAIARLNIARKIINSITPGFGQLGGIWLPLPQ</sequence>
<protein>
    <submittedName>
        <fullName evidence="2">Uncharacterized protein</fullName>
    </submittedName>
</protein>
<proteinExistence type="predicted"/>
<evidence type="ECO:0000313" key="2">
    <source>
        <dbReference type="EMBL" id="PIR43808.1"/>
    </source>
</evidence>